<reference evidence="1 2" key="1">
    <citation type="submission" date="2019-05" db="EMBL/GenBank/DDBJ databases">
        <title>Another draft genome of Portunus trituberculatus and its Hox gene families provides insights of decapod evolution.</title>
        <authorList>
            <person name="Jeong J.-H."/>
            <person name="Song I."/>
            <person name="Kim S."/>
            <person name="Choi T."/>
            <person name="Kim D."/>
            <person name="Ryu S."/>
            <person name="Kim W."/>
        </authorList>
    </citation>
    <scope>NUCLEOTIDE SEQUENCE [LARGE SCALE GENOMIC DNA]</scope>
    <source>
        <tissue evidence="1">Muscle</tissue>
    </source>
</reference>
<proteinExistence type="predicted"/>
<evidence type="ECO:0000313" key="2">
    <source>
        <dbReference type="Proteomes" id="UP000324222"/>
    </source>
</evidence>
<comment type="caution">
    <text evidence="1">The sequence shown here is derived from an EMBL/GenBank/DDBJ whole genome shotgun (WGS) entry which is preliminary data.</text>
</comment>
<protein>
    <submittedName>
        <fullName evidence="1">Uncharacterized protein</fullName>
    </submittedName>
</protein>
<sequence length="69" mass="7471">MVPAVPSGDAVLVVEVVVEVVEAPHGRLPTCCRCRSGVACRPLTGPPATRRRQNTCFSQPRRCLEMPGR</sequence>
<organism evidence="1 2">
    <name type="scientific">Portunus trituberculatus</name>
    <name type="common">Swimming crab</name>
    <name type="synonym">Neptunus trituberculatus</name>
    <dbReference type="NCBI Taxonomy" id="210409"/>
    <lineage>
        <taxon>Eukaryota</taxon>
        <taxon>Metazoa</taxon>
        <taxon>Ecdysozoa</taxon>
        <taxon>Arthropoda</taxon>
        <taxon>Crustacea</taxon>
        <taxon>Multicrustacea</taxon>
        <taxon>Malacostraca</taxon>
        <taxon>Eumalacostraca</taxon>
        <taxon>Eucarida</taxon>
        <taxon>Decapoda</taxon>
        <taxon>Pleocyemata</taxon>
        <taxon>Brachyura</taxon>
        <taxon>Eubrachyura</taxon>
        <taxon>Portunoidea</taxon>
        <taxon>Portunidae</taxon>
        <taxon>Portuninae</taxon>
        <taxon>Portunus</taxon>
    </lineage>
</organism>
<accession>A0A5B7HU13</accession>
<evidence type="ECO:0000313" key="1">
    <source>
        <dbReference type="EMBL" id="MPC74862.1"/>
    </source>
</evidence>
<keyword evidence="2" id="KW-1185">Reference proteome</keyword>
<name>A0A5B7HU13_PORTR</name>
<dbReference type="Proteomes" id="UP000324222">
    <property type="component" value="Unassembled WGS sequence"/>
</dbReference>
<dbReference type="EMBL" id="VSRR010039885">
    <property type="protein sequence ID" value="MPC74862.1"/>
    <property type="molecule type" value="Genomic_DNA"/>
</dbReference>
<dbReference type="AlphaFoldDB" id="A0A5B7HU13"/>
<gene>
    <name evidence="1" type="ORF">E2C01_069239</name>
</gene>